<organism evidence="1 2">
    <name type="scientific">Bifidobacterium bifidum</name>
    <dbReference type="NCBI Taxonomy" id="1681"/>
    <lineage>
        <taxon>Bacteria</taxon>
        <taxon>Bacillati</taxon>
        <taxon>Actinomycetota</taxon>
        <taxon>Actinomycetes</taxon>
        <taxon>Bifidobacteriales</taxon>
        <taxon>Bifidobacteriaceae</taxon>
        <taxon>Bifidobacterium</taxon>
    </lineage>
</organism>
<dbReference type="RefSeq" id="WP_061086136.1">
    <property type="nucleotide sequence ID" value="NZ_JBJNPJ010000004.1"/>
</dbReference>
<dbReference type="PATRIC" id="fig|1681.53.peg.1708"/>
<evidence type="ECO:0000313" key="1">
    <source>
        <dbReference type="EMBL" id="KWZ80414.1"/>
    </source>
</evidence>
<dbReference type="AlphaFoldDB" id="A0A133KLJ8"/>
<gene>
    <name evidence="1" type="ORF">HMPREF3196_01744</name>
</gene>
<dbReference type="Proteomes" id="UP000070092">
    <property type="component" value="Unassembled WGS sequence"/>
</dbReference>
<protein>
    <submittedName>
        <fullName evidence="1">Uncharacterized protein</fullName>
    </submittedName>
</protein>
<comment type="caution">
    <text evidence="1">The sequence shown here is derived from an EMBL/GenBank/DDBJ whole genome shotgun (WGS) entry which is preliminary data.</text>
</comment>
<reference evidence="1 2" key="1">
    <citation type="submission" date="2016-01" db="EMBL/GenBank/DDBJ databases">
        <authorList>
            <person name="Oliw E.H."/>
        </authorList>
    </citation>
    <scope>NUCLEOTIDE SEQUENCE [LARGE SCALE GENOMIC DNA]</scope>
    <source>
        <strain evidence="1 2">MJR8628B</strain>
    </source>
</reference>
<dbReference type="EMBL" id="LRPO01000045">
    <property type="protein sequence ID" value="KWZ80414.1"/>
    <property type="molecule type" value="Genomic_DNA"/>
</dbReference>
<accession>A0A133KLJ8</accession>
<proteinExistence type="predicted"/>
<evidence type="ECO:0000313" key="2">
    <source>
        <dbReference type="Proteomes" id="UP000070092"/>
    </source>
</evidence>
<name>A0A133KLJ8_BIFBI</name>
<sequence>MNSKYEVIRQFVAAHGGRVELIEHETAIEDSYHTLAIDPRLVVECNAIAGCFNGEDFVKPL</sequence>